<dbReference type="KEGG" id="pfer:IRI77_31805"/>
<dbReference type="GO" id="GO:0019343">
    <property type="term" value="P:cysteine biosynthetic process via cystathionine"/>
    <property type="evidence" value="ECO:0007669"/>
    <property type="project" value="TreeGrafter"/>
</dbReference>
<dbReference type="Pfam" id="PF01053">
    <property type="entry name" value="Cys_Met_Meta_PP"/>
    <property type="match status" value="1"/>
</dbReference>
<evidence type="ECO:0000313" key="6">
    <source>
        <dbReference type="EMBL" id="QOY87300.1"/>
    </source>
</evidence>
<dbReference type="Gene3D" id="3.90.1150.10">
    <property type="entry name" value="Aspartate Aminotransferase, domain 1"/>
    <property type="match status" value="1"/>
</dbReference>
<accession>A0A7S7NPF2</accession>
<dbReference type="InterPro" id="IPR015421">
    <property type="entry name" value="PyrdxlP-dep_Trfase_major"/>
</dbReference>
<dbReference type="InterPro" id="IPR000277">
    <property type="entry name" value="Cys/Met-Metab_PyrdxlP-dep_enz"/>
</dbReference>
<evidence type="ECO:0000256" key="5">
    <source>
        <dbReference type="RuleBase" id="RU362118"/>
    </source>
</evidence>
<dbReference type="SUPFAM" id="SSF53383">
    <property type="entry name" value="PLP-dependent transferases"/>
    <property type="match status" value="1"/>
</dbReference>
<evidence type="ECO:0000256" key="4">
    <source>
        <dbReference type="PIRSR" id="PIRSR001434-2"/>
    </source>
</evidence>
<dbReference type="AlphaFoldDB" id="A0A7S7NPF2"/>
<dbReference type="GO" id="GO:0030170">
    <property type="term" value="F:pyridoxal phosphate binding"/>
    <property type="evidence" value="ECO:0007669"/>
    <property type="project" value="InterPro"/>
</dbReference>
<dbReference type="GO" id="GO:0004123">
    <property type="term" value="F:cystathionine gamma-lyase activity"/>
    <property type="evidence" value="ECO:0007669"/>
    <property type="project" value="TreeGrafter"/>
</dbReference>
<protein>
    <submittedName>
        <fullName evidence="6">PLP-dependent transferase</fullName>
    </submittedName>
</protein>
<dbReference type="GO" id="GO:0019346">
    <property type="term" value="P:transsulfuration"/>
    <property type="evidence" value="ECO:0007669"/>
    <property type="project" value="InterPro"/>
</dbReference>
<comment type="cofactor">
    <cofactor evidence="1 5">
        <name>pyridoxal 5'-phosphate</name>
        <dbReference type="ChEBI" id="CHEBI:597326"/>
    </cofactor>
</comment>
<feature type="modified residue" description="N6-(pyridoxal phosphate)lysine" evidence="4">
    <location>
        <position position="202"/>
    </location>
</feature>
<keyword evidence="7" id="KW-1185">Reference proteome</keyword>
<evidence type="ECO:0000256" key="3">
    <source>
        <dbReference type="ARBA" id="ARBA00022898"/>
    </source>
</evidence>
<keyword evidence="6" id="KW-0808">Transferase</keyword>
<keyword evidence="3 4" id="KW-0663">Pyridoxal phosphate</keyword>
<evidence type="ECO:0000256" key="2">
    <source>
        <dbReference type="ARBA" id="ARBA00009077"/>
    </source>
</evidence>
<dbReference type="InterPro" id="IPR015422">
    <property type="entry name" value="PyrdxlP-dep_Trfase_small"/>
</dbReference>
<dbReference type="PANTHER" id="PTHR11808">
    <property type="entry name" value="TRANS-SULFURATION ENZYME FAMILY MEMBER"/>
    <property type="match status" value="1"/>
</dbReference>
<name>A0A7S7NPF2_PALFE</name>
<dbReference type="PIRSF" id="PIRSF001434">
    <property type="entry name" value="CGS"/>
    <property type="match status" value="1"/>
</dbReference>
<dbReference type="Proteomes" id="UP000593892">
    <property type="component" value="Chromosome"/>
</dbReference>
<evidence type="ECO:0000313" key="7">
    <source>
        <dbReference type="Proteomes" id="UP000593892"/>
    </source>
</evidence>
<sequence>MAFSDRSGHTAGDAGSVESWLISAGRDRRPGSPLNVQPCPASNFVLGDHRAYARDDGTPGWEALEEITGGLEGGASVAFASGMAGIAAIFDQLPTGSVVALPDDCYQGVAALAQAGQGRGRWTVCRVGVADTAGWIEMCAVADLIWIESPSNPLLAVADLVSICAAPRKPGAILGVDNTFATPLNQRPLSLGADMSVQSVTKFIGGHSDLLGGVVTVRDPNHFAALRHARELLGATPGTLEMFLAVRGARTLAVRLERAQNNAMTLAQRLARHSGVTLTRYPGLPSHPTHEIARSQLKGFGTIISFDVRGNAADAEAVCAGLQLIQHATSLGAVESTLERRAGIPGQEHLPPTLLRLSVGIEAVEDLWADLDRALRDGTAV</sequence>
<dbReference type="Gene3D" id="3.40.640.10">
    <property type="entry name" value="Type I PLP-dependent aspartate aminotransferase-like (Major domain)"/>
    <property type="match status" value="1"/>
</dbReference>
<dbReference type="EMBL" id="CP063849">
    <property type="protein sequence ID" value="QOY87300.1"/>
    <property type="molecule type" value="Genomic_DNA"/>
</dbReference>
<organism evidence="6 7">
    <name type="scientific">Paludibaculum fermentans</name>
    <dbReference type="NCBI Taxonomy" id="1473598"/>
    <lineage>
        <taxon>Bacteria</taxon>
        <taxon>Pseudomonadati</taxon>
        <taxon>Acidobacteriota</taxon>
        <taxon>Terriglobia</taxon>
        <taxon>Bryobacterales</taxon>
        <taxon>Bryobacteraceae</taxon>
        <taxon>Paludibaculum</taxon>
    </lineage>
</organism>
<reference evidence="6 7" key="1">
    <citation type="submission" date="2020-10" db="EMBL/GenBank/DDBJ databases">
        <title>Complete genome sequence of Paludibaculum fermentans P105T, a facultatively anaerobic acidobacterium capable of dissimilatory Fe(III) reduction.</title>
        <authorList>
            <person name="Dedysh S.N."/>
            <person name="Beletsky A.V."/>
            <person name="Kulichevskaya I.S."/>
            <person name="Mardanov A.V."/>
            <person name="Ravin N.V."/>
        </authorList>
    </citation>
    <scope>NUCLEOTIDE SEQUENCE [LARGE SCALE GENOMIC DNA]</scope>
    <source>
        <strain evidence="6 7">P105</strain>
    </source>
</reference>
<gene>
    <name evidence="6" type="ORF">IRI77_31805</name>
</gene>
<comment type="similarity">
    <text evidence="2 5">Belongs to the trans-sulfuration enzymes family.</text>
</comment>
<proteinExistence type="inferred from homology"/>
<dbReference type="GO" id="GO:0003962">
    <property type="term" value="F:cystathionine gamma-synthase activity"/>
    <property type="evidence" value="ECO:0007669"/>
    <property type="project" value="TreeGrafter"/>
</dbReference>
<dbReference type="GO" id="GO:0005737">
    <property type="term" value="C:cytoplasm"/>
    <property type="evidence" value="ECO:0007669"/>
    <property type="project" value="TreeGrafter"/>
</dbReference>
<evidence type="ECO:0000256" key="1">
    <source>
        <dbReference type="ARBA" id="ARBA00001933"/>
    </source>
</evidence>
<dbReference type="RefSeq" id="WP_194448969.1">
    <property type="nucleotide sequence ID" value="NZ_CP063849.1"/>
</dbReference>
<dbReference type="PANTHER" id="PTHR11808:SF15">
    <property type="entry name" value="CYSTATHIONINE GAMMA-LYASE"/>
    <property type="match status" value="1"/>
</dbReference>
<dbReference type="InterPro" id="IPR015424">
    <property type="entry name" value="PyrdxlP-dep_Trfase"/>
</dbReference>